<dbReference type="AlphaFoldDB" id="A0A0G1MRN3"/>
<proteinExistence type="predicted"/>
<dbReference type="EMBL" id="LCLA01000003">
    <property type="protein sequence ID" value="KKU10792.1"/>
    <property type="molecule type" value="Genomic_DNA"/>
</dbReference>
<evidence type="ECO:0000313" key="1">
    <source>
        <dbReference type="EMBL" id="KKU10792.1"/>
    </source>
</evidence>
<dbReference type="Proteomes" id="UP000034329">
    <property type="component" value="Unassembled WGS sequence"/>
</dbReference>
<name>A0A0G1MRN3_9BACT</name>
<evidence type="ECO:0000313" key="2">
    <source>
        <dbReference type="Proteomes" id="UP000034329"/>
    </source>
</evidence>
<sequence length="375" mass="39202">MMNSNGRFPVQMLAVVVVAAVVGAILFSAWTVFSGGQGIGQQLCNQYSSTGQFLGQVPCSALPFQAAGPTVAGTQIPSVQTGPTTNSGLKFVVNDFKTNSGIDANLLLYQYNPPTPIGQILPAESAWSGLAEEITKSTSDTFSNITGNTGYTAVIGNTTGTFTFYPTLVHGVSPNTSTVTVPILVRQAATSAATTTVYGDDDITAVTLAAKQSLAVNGFSKFRIRIQPASSTNNNLFFSDNVLGPATVFDFNSVTIKSLTDLIEKGPLGQANMVPIGSAPAGHQIGDLERTTSIAYQMGMHKTLVPGQTYDITGTINAGSTEPTTTDDASDINVTIYDGCLIRNSTTGAWVEAYRDPVSLANSCATNITDAIHIS</sequence>
<accession>A0A0G1MRN3</accession>
<reference evidence="1 2" key="1">
    <citation type="journal article" date="2015" name="Nature">
        <title>rRNA introns, odd ribosomes, and small enigmatic genomes across a large radiation of phyla.</title>
        <authorList>
            <person name="Brown C.T."/>
            <person name="Hug L.A."/>
            <person name="Thomas B.C."/>
            <person name="Sharon I."/>
            <person name="Castelle C.J."/>
            <person name="Singh A."/>
            <person name="Wilkins M.J."/>
            <person name="Williams K.H."/>
            <person name="Banfield J.F."/>
        </authorList>
    </citation>
    <scope>NUCLEOTIDE SEQUENCE [LARGE SCALE GENOMIC DNA]</scope>
</reference>
<gene>
    <name evidence="1" type="ORF">UX13_C0003G0004</name>
</gene>
<protein>
    <submittedName>
        <fullName evidence="1">Uncharacterized protein</fullName>
    </submittedName>
</protein>
<comment type="caution">
    <text evidence="1">The sequence shown here is derived from an EMBL/GenBank/DDBJ whole genome shotgun (WGS) entry which is preliminary data.</text>
</comment>
<organism evidence="1 2">
    <name type="scientific">Candidatus Woesebacteria bacterium GW2011_GWB1_45_5</name>
    <dbReference type="NCBI Taxonomy" id="1618581"/>
    <lineage>
        <taxon>Bacteria</taxon>
        <taxon>Candidatus Woeseibacteriota</taxon>
    </lineage>
</organism>